<sequence length="368" mass="41534">SELIWSKGYPVEEYNVITTDGYILSVQRIPRGRNEVFRNNSSAKVPVFLVHGLFGSSADFVVNFEKQSLGFLLADAGFDVWLGNYRGNTYTNHVSLRRDDKPFWSFSADQIISYDIPAMINTVLKISGQEKMQYIGWSQGTQVLFGLLSEKPEYNNKITLFTAMAPIAFLENFRGPARLFLPFADMVAPMLNFIGHGALLPSSSVTKELAKLLCSNILTGLICESGVFLIADVDSKELNKSRLPVYLSHTPSGTSVNNLYGLAQNAQRGCFQKFDYGKSLNMQVYGQVTPPLYDLSKVKIPVALYWSKGDWWADEKDVERLRWSLKHVVAFNQVSDEDFTHLDFAWGIRATSVLYRKMMRLMSSYVTA</sequence>
<organism evidence="1 2">
    <name type="scientific">Ixodes persulcatus</name>
    <name type="common">Taiga tick</name>
    <dbReference type="NCBI Taxonomy" id="34615"/>
    <lineage>
        <taxon>Eukaryota</taxon>
        <taxon>Metazoa</taxon>
        <taxon>Ecdysozoa</taxon>
        <taxon>Arthropoda</taxon>
        <taxon>Chelicerata</taxon>
        <taxon>Arachnida</taxon>
        <taxon>Acari</taxon>
        <taxon>Parasitiformes</taxon>
        <taxon>Ixodida</taxon>
        <taxon>Ixodoidea</taxon>
        <taxon>Ixodidae</taxon>
        <taxon>Ixodinae</taxon>
        <taxon>Ixodes</taxon>
    </lineage>
</organism>
<proteinExistence type="predicted"/>
<reference evidence="1 2" key="1">
    <citation type="journal article" date="2020" name="Cell">
        <title>Large-Scale Comparative Analyses of Tick Genomes Elucidate Their Genetic Diversity and Vector Capacities.</title>
        <authorList>
            <consortium name="Tick Genome and Microbiome Consortium (TIGMIC)"/>
            <person name="Jia N."/>
            <person name="Wang J."/>
            <person name="Shi W."/>
            <person name="Du L."/>
            <person name="Sun Y."/>
            <person name="Zhan W."/>
            <person name="Jiang J.F."/>
            <person name="Wang Q."/>
            <person name="Zhang B."/>
            <person name="Ji P."/>
            <person name="Bell-Sakyi L."/>
            <person name="Cui X.M."/>
            <person name="Yuan T.T."/>
            <person name="Jiang B.G."/>
            <person name="Yang W.F."/>
            <person name="Lam T.T."/>
            <person name="Chang Q.C."/>
            <person name="Ding S.J."/>
            <person name="Wang X.J."/>
            <person name="Zhu J.G."/>
            <person name="Ruan X.D."/>
            <person name="Zhao L."/>
            <person name="Wei J.T."/>
            <person name="Ye R.Z."/>
            <person name="Que T.C."/>
            <person name="Du C.H."/>
            <person name="Zhou Y.H."/>
            <person name="Cheng J.X."/>
            <person name="Dai P.F."/>
            <person name="Guo W.B."/>
            <person name="Han X.H."/>
            <person name="Huang E.J."/>
            <person name="Li L.F."/>
            <person name="Wei W."/>
            <person name="Gao Y.C."/>
            <person name="Liu J.Z."/>
            <person name="Shao H.Z."/>
            <person name="Wang X."/>
            <person name="Wang C.C."/>
            <person name="Yang T.C."/>
            <person name="Huo Q.B."/>
            <person name="Li W."/>
            <person name="Chen H.Y."/>
            <person name="Chen S.E."/>
            <person name="Zhou L.G."/>
            <person name="Ni X.B."/>
            <person name="Tian J.H."/>
            <person name="Sheng Y."/>
            <person name="Liu T."/>
            <person name="Pan Y.S."/>
            <person name="Xia L.Y."/>
            <person name="Li J."/>
            <person name="Zhao F."/>
            <person name="Cao W.C."/>
        </authorList>
    </citation>
    <scope>NUCLEOTIDE SEQUENCE [LARGE SCALE GENOMIC DNA]</scope>
    <source>
        <strain evidence="1">Iper-2018</strain>
    </source>
</reference>
<evidence type="ECO:0000313" key="1">
    <source>
        <dbReference type="EMBL" id="KAG0425988.1"/>
    </source>
</evidence>
<feature type="non-terminal residue" evidence="1">
    <location>
        <position position="1"/>
    </location>
</feature>
<comment type="caution">
    <text evidence="1">The sequence shown here is derived from an EMBL/GenBank/DDBJ whole genome shotgun (WGS) entry which is preliminary data.</text>
</comment>
<name>A0AC60PYM5_IXOPE</name>
<protein>
    <submittedName>
        <fullName evidence="1">Uncharacterized protein</fullName>
    </submittedName>
</protein>
<gene>
    <name evidence="1" type="ORF">HPB47_026890</name>
</gene>
<accession>A0AC60PYM5</accession>
<dbReference type="EMBL" id="JABSTQ010009782">
    <property type="protein sequence ID" value="KAG0425988.1"/>
    <property type="molecule type" value="Genomic_DNA"/>
</dbReference>
<evidence type="ECO:0000313" key="2">
    <source>
        <dbReference type="Proteomes" id="UP000805193"/>
    </source>
</evidence>
<keyword evidence="2" id="KW-1185">Reference proteome</keyword>
<dbReference type="Proteomes" id="UP000805193">
    <property type="component" value="Unassembled WGS sequence"/>
</dbReference>